<accession>A0A2G5UTT0</accession>
<evidence type="ECO:0000313" key="1">
    <source>
        <dbReference type="EMBL" id="PIC42947.1"/>
    </source>
</evidence>
<comment type="caution">
    <text evidence="1">The sequence shown here is derived from an EMBL/GenBank/DDBJ whole genome shotgun (WGS) entry which is preliminary data.</text>
</comment>
<dbReference type="Proteomes" id="UP000230233">
    <property type="component" value="Chromosome III"/>
</dbReference>
<name>A0A2G5UTT0_9PELO</name>
<evidence type="ECO:0000313" key="2">
    <source>
        <dbReference type="Proteomes" id="UP000230233"/>
    </source>
</evidence>
<sequence>MTTINPASYSHQPTYPLFGTSTTAANPSVTDVATALFRMTTPLGGDGNPLTSRDRWQMCIYAVINKRPWFPGESTDSSDPERYLLQSRLMSLFGLNCFL</sequence>
<dbReference type="EMBL" id="PDUG01000003">
    <property type="protein sequence ID" value="PIC42947.1"/>
    <property type="molecule type" value="Genomic_DNA"/>
</dbReference>
<protein>
    <submittedName>
        <fullName evidence="1">Uncharacterized protein</fullName>
    </submittedName>
</protein>
<keyword evidence="2" id="KW-1185">Reference proteome</keyword>
<reference evidence="2" key="1">
    <citation type="submission" date="2017-10" db="EMBL/GenBank/DDBJ databases">
        <title>Rapid genome shrinkage in a self-fertile nematode reveals novel sperm competition proteins.</title>
        <authorList>
            <person name="Yin D."/>
            <person name="Schwarz E.M."/>
            <person name="Thomas C.G."/>
            <person name="Felde R.L."/>
            <person name="Korf I.F."/>
            <person name="Cutter A.D."/>
            <person name="Schartner C.M."/>
            <person name="Ralston E.J."/>
            <person name="Meyer B.J."/>
            <person name="Haag E.S."/>
        </authorList>
    </citation>
    <scope>NUCLEOTIDE SEQUENCE [LARGE SCALE GENOMIC DNA]</scope>
    <source>
        <strain evidence="2">JU1422</strain>
    </source>
</reference>
<gene>
    <name evidence="1" type="primary">Cnig_chr_III.g9857</name>
    <name evidence="1" type="ORF">B9Z55_009857</name>
</gene>
<organism evidence="1 2">
    <name type="scientific">Caenorhabditis nigoni</name>
    <dbReference type="NCBI Taxonomy" id="1611254"/>
    <lineage>
        <taxon>Eukaryota</taxon>
        <taxon>Metazoa</taxon>
        <taxon>Ecdysozoa</taxon>
        <taxon>Nematoda</taxon>
        <taxon>Chromadorea</taxon>
        <taxon>Rhabditida</taxon>
        <taxon>Rhabditina</taxon>
        <taxon>Rhabditomorpha</taxon>
        <taxon>Rhabditoidea</taxon>
        <taxon>Rhabditidae</taxon>
        <taxon>Peloderinae</taxon>
        <taxon>Caenorhabditis</taxon>
    </lineage>
</organism>
<proteinExistence type="predicted"/>
<dbReference type="AlphaFoldDB" id="A0A2G5UTT0"/>